<keyword evidence="1" id="KW-0812">Transmembrane</keyword>
<gene>
    <name evidence="3" type="ORF">ACCI49_21920</name>
</gene>
<protein>
    <submittedName>
        <fullName evidence="3">Lysostaphin resistance A-like protein</fullName>
    </submittedName>
</protein>
<feature type="transmembrane region" description="Helical" evidence="1">
    <location>
        <begin position="163"/>
        <end position="184"/>
    </location>
</feature>
<dbReference type="EMBL" id="JBGMEK010000106">
    <property type="protein sequence ID" value="MFA0813550.1"/>
    <property type="molecule type" value="Genomic_DNA"/>
</dbReference>
<keyword evidence="1" id="KW-1133">Transmembrane helix</keyword>
<feature type="transmembrane region" description="Helical" evidence="1">
    <location>
        <begin position="41"/>
        <end position="63"/>
    </location>
</feature>
<comment type="caution">
    <text evidence="3">The sequence shown here is derived from an EMBL/GenBank/DDBJ whole genome shotgun (WGS) entry which is preliminary data.</text>
</comment>
<proteinExistence type="predicted"/>
<accession>A0ABV4P782</accession>
<name>A0ABV4P782_9GAMM</name>
<evidence type="ECO:0000259" key="2">
    <source>
        <dbReference type="Pfam" id="PF02517"/>
    </source>
</evidence>
<dbReference type="Proteomes" id="UP001569428">
    <property type="component" value="Unassembled WGS sequence"/>
</dbReference>
<feature type="transmembrane region" description="Helical" evidence="1">
    <location>
        <begin position="127"/>
        <end position="156"/>
    </location>
</feature>
<dbReference type="PANTHER" id="PTHR36435:SF1">
    <property type="entry name" value="CAAX AMINO TERMINAL PROTEASE FAMILY PROTEIN"/>
    <property type="match status" value="1"/>
</dbReference>
<dbReference type="Pfam" id="PF02517">
    <property type="entry name" value="Rce1-like"/>
    <property type="match status" value="1"/>
</dbReference>
<keyword evidence="1" id="KW-0472">Membrane</keyword>
<evidence type="ECO:0000313" key="4">
    <source>
        <dbReference type="Proteomes" id="UP001569428"/>
    </source>
</evidence>
<evidence type="ECO:0000313" key="3">
    <source>
        <dbReference type="EMBL" id="MFA0813550.1"/>
    </source>
</evidence>
<dbReference type="InterPro" id="IPR003675">
    <property type="entry name" value="Rce1/LyrA-like_dom"/>
</dbReference>
<reference evidence="3 4" key="1">
    <citation type="submission" date="2024-08" db="EMBL/GenBank/DDBJ databases">
        <authorList>
            <person name="Ishaq N."/>
        </authorList>
    </citation>
    <scope>NUCLEOTIDE SEQUENCE [LARGE SCALE GENOMIC DNA]</scope>
    <source>
        <strain evidence="3 4">DSM 18651</strain>
    </source>
</reference>
<evidence type="ECO:0000256" key="1">
    <source>
        <dbReference type="SAM" id="Phobius"/>
    </source>
</evidence>
<dbReference type="PANTHER" id="PTHR36435">
    <property type="entry name" value="SLR1288 PROTEIN"/>
    <property type="match status" value="1"/>
</dbReference>
<organism evidence="3 4">
    <name type="scientific">Microbulbifer epialgicus</name>
    <dbReference type="NCBI Taxonomy" id="393907"/>
    <lineage>
        <taxon>Bacteria</taxon>
        <taxon>Pseudomonadati</taxon>
        <taxon>Pseudomonadota</taxon>
        <taxon>Gammaproteobacteria</taxon>
        <taxon>Cellvibrionales</taxon>
        <taxon>Microbulbiferaceae</taxon>
        <taxon>Microbulbifer</taxon>
    </lineage>
</organism>
<sequence>MTMSSTRIFSIMMWIEAGCLLVALIAIKLSGVEVSLLGIVPVRSVIWGFIGAMICFAAVVVLARSPTSLGHTLRGHCSQLTSLFSGISTAQIVLLSIAAGVCEEFLFRGFLQTWLSQLSSPLLGLLGASLIFGLLHWASFTYFLMTMVVGLVLGIAYQKTGSLLGVMVWHAIYDVLALTVIVYYPRLLDPDVPMIK</sequence>
<dbReference type="InterPro" id="IPR052710">
    <property type="entry name" value="CAAX_protease"/>
</dbReference>
<keyword evidence="4" id="KW-1185">Reference proteome</keyword>
<feature type="transmembrane region" description="Helical" evidence="1">
    <location>
        <begin position="83"/>
        <end position="107"/>
    </location>
</feature>
<feature type="domain" description="CAAX prenyl protease 2/Lysostaphin resistance protein A-like" evidence="2">
    <location>
        <begin position="89"/>
        <end position="175"/>
    </location>
</feature>
<dbReference type="RefSeq" id="WP_371841365.1">
    <property type="nucleotide sequence ID" value="NZ_JBGMEK010000106.1"/>
</dbReference>